<dbReference type="PANTHER" id="PTHR43775">
    <property type="entry name" value="FATTY ACID SYNTHASE"/>
    <property type="match status" value="1"/>
</dbReference>
<dbReference type="PROSITE" id="PS00012">
    <property type="entry name" value="PHOSPHOPANTETHEINE"/>
    <property type="match status" value="1"/>
</dbReference>
<dbReference type="Pfam" id="PF00550">
    <property type="entry name" value="PP-binding"/>
    <property type="match status" value="1"/>
</dbReference>
<dbReference type="SMART" id="SM00823">
    <property type="entry name" value="PKS_PP"/>
    <property type="match status" value="1"/>
</dbReference>
<feature type="domain" description="Carrier" evidence="5">
    <location>
        <begin position="45"/>
        <end position="120"/>
    </location>
</feature>
<organism evidence="6 7">
    <name type="scientific">Streptomyces anandii</name>
    <dbReference type="NCBI Taxonomy" id="285454"/>
    <lineage>
        <taxon>Bacteria</taxon>
        <taxon>Bacillati</taxon>
        <taxon>Actinomycetota</taxon>
        <taxon>Actinomycetes</taxon>
        <taxon>Kitasatosporales</taxon>
        <taxon>Streptomycetaceae</taxon>
        <taxon>Streptomyces</taxon>
    </lineage>
</organism>
<dbReference type="InterPro" id="IPR036736">
    <property type="entry name" value="ACP-like_sf"/>
</dbReference>
<dbReference type="InterPro" id="IPR009081">
    <property type="entry name" value="PP-bd_ACP"/>
</dbReference>
<dbReference type="Gene3D" id="1.10.1200.10">
    <property type="entry name" value="ACP-like"/>
    <property type="match status" value="1"/>
</dbReference>
<evidence type="ECO:0000313" key="7">
    <source>
        <dbReference type="Proteomes" id="UP001599756"/>
    </source>
</evidence>
<keyword evidence="2" id="KW-0597">Phosphoprotein</keyword>
<keyword evidence="4" id="KW-0511">Multifunctional enzyme</keyword>
<evidence type="ECO:0000313" key="6">
    <source>
        <dbReference type="EMBL" id="MFE1755390.1"/>
    </source>
</evidence>
<dbReference type="PROSITE" id="PS50075">
    <property type="entry name" value="CARRIER"/>
    <property type="match status" value="1"/>
</dbReference>
<dbReference type="SMART" id="SM01294">
    <property type="entry name" value="PKS_PP_betabranch"/>
    <property type="match status" value="1"/>
</dbReference>
<evidence type="ECO:0000256" key="4">
    <source>
        <dbReference type="ARBA" id="ARBA00023268"/>
    </source>
</evidence>
<gene>
    <name evidence="6" type="ORF">ACFW88_33465</name>
</gene>
<dbReference type="InterPro" id="IPR020806">
    <property type="entry name" value="PKS_PP-bd"/>
</dbReference>
<dbReference type="InterPro" id="IPR050091">
    <property type="entry name" value="PKS_NRPS_Biosynth_Enz"/>
</dbReference>
<dbReference type="SUPFAM" id="SSF47336">
    <property type="entry name" value="ACP-like"/>
    <property type="match status" value="1"/>
</dbReference>
<reference evidence="6 7" key="1">
    <citation type="submission" date="2024-09" db="EMBL/GenBank/DDBJ databases">
        <title>The Natural Products Discovery Center: Release of the First 8490 Sequenced Strains for Exploring Actinobacteria Biosynthetic Diversity.</title>
        <authorList>
            <person name="Kalkreuter E."/>
            <person name="Kautsar S.A."/>
            <person name="Yang D."/>
            <person name="Bader C.D."/>
            <person name="Teijaro C.N."/>
            <person name="Fluegel L."/>
            <person name="Davis C.M."/>
            <person name="Simpson J.R."/>
            <person name="Lauterbach L."/>
            <person name="Steele A.D."/>
            <person name="Gui C."/>
            <person name="Meng S."/>
            <person name="Li G."/>
            <person name="Viehrig K."/>
            <person name="Ye F."/>
            <person name="Su P."/>
            <person name="Kiefer A.F."/>
            <person name="Nichols A."/>
            <person name="Cepeda A.J."/>
            <person name="Yan W."/>
            <person name="Fan B."/>
            <person name="Jiang Y."/>
            <person name="Adhikari A."/>
            <person name="Zheng C.-J."/>
            <person name="Schuster L."/>
            <person name="Cowan T.M."/>
            <person name="Smanski M.J."/>
            <person name="Chevrette M.G."/>
            <person name="De Carvalho L.P.S."/>
            <person name="Shen B."/>
        </authorList>
    </citation>
    <scope>NUCLEOTIDE SEQUENCE [LARGE SCALE GENOMIC DNA]</scope>
    <source>
        <strain evidence="6 7">NPDC059500</strain>
    </source>
</reference>
<dbReference type="PANTHER" id="PTHR43775:SF51">
    <property type="entry name" value="INACTIVE PHENOLPHTHIOCEROL SYNTHESIS POLYKETIDE SYNTHASE TYPE I PKS1-RELATED"/>
    <property type="match status" value="1"/>
</dbReference>
<name>A0ABW6HGP6_9ACTN</name>
<evidence type="ECO:0000256" key="3">
    <source>
        <dbReference type="ARBA" id="ARBA00022679"/>
    </source>
</evidence>
<keyword evidence="1" id="KW-0596">Phosphopantetheine</keyword>
<dbReference type="Proteomes" id="UP001599756">
    <property type="component" value="Unassembled WGS sequence"/>
</dbReference>
<evidence type="ECO:0000256" key="2">
    <source>
        <dbReference type="ARBA" id="ARBA00022553"/>
    </source>
</evidence>
<keyword evidence="3" id="KW-0808">Transferase</keyword>
<feature type="non-terminal residue" evidence="6">
    <location>
        <position position="1"/>
    </location>
</feature>
<evidence type="ECO:0000259" key="5">
    <source>
        <dbReference type="PROSITE" id="PS50075"/>
    </source>
</evidence>
<dbReference type="RefSeq" id="WP_381843240.1">
    <property type="nucleotide sequence ID" value="NZ_JBHYTS010000087.1"/>
</dbReference>
<dbReference type="InterPro" id="IPR006162">
    <property type="entry name" value="Ppantetheine_attach_site"/>
</dbReference>
<evidence type="ECO:0000256" key="1">
    <source>
        <dbReference type="ARBA" id="ARBA00022450"/>
    </source>
</evidence>
<keyword evidence="7" id="KW-1185">Reference proteome</keyword>
<dbReference type="EMBL" id="JBHYTS010000087">
    <property type="protein sequence ID" value="MFE1755390.1"/>
    <property type="molecule type" value="Genomic_DNA"/>
</dbReference>
<accession>A0ABW6HGP6</accession>
<comment type="caution">
    <text evidence="6">The sequence shown here is derived from an EMBL/GenBank/DDBJ whole genome shotgun (WGS) entry which is preliminary data.</text>
</comment>
<protein>
    <submittedName>
        <fullName evidence="6">Phosphopantetheine-binding protein</fullName>
    </submittedName>
</protein>
<sequence length="202" mass="20565">WGGAAVIVAGAGPGMGSGAVGGPAAAAAEALRQRLTGLPGAEAGEILLDLVRTHVAAVLGHEGTADVAAGRAFKELGFDSLTAVELRNRLGAATGLRLPASLVFDYPTPSALAEHLRTGILGEQGGAPALPALAEIDRLEFILTSVAGDSAERANVTARLEKLLLKWNEIESAAAGDDDSDDLESASADDIFDIINNEFGRS</sequence>
<proteinExistence type="predicted"/>